<keyword evidence="2" id="KW-1185">Reference proteome</keyword>
<sequence>MISSSCSRSLQLPVRNASAHIPLRFLSTSSTYGVAPFISRNVLLGAAEGFTLEHDARRARRRTTNRPTLIQRLRYYSPGQANPRRKDEEEDAPSTLAPSEASPPSTPSPVDSETGTRLTSLLRPTISPSFVPFLPPSALDSPHPHAPPAASSTIREAIADYLEAEKAGHVQAPGPEVTSTWRILYFRAKQLFKFYWAGLKLLKNNVQDMRALQKGRRLEGWDLTRRELRFVERTQGDLIRLIPFVVLLATLEELLPLMVLYSPWMLPTATILPSQLLRIKAAEEERRRRALLELGKHIKGISEATSPKKVEELDSLELNQLCRALDLGNFAPDFWLKRRLRNRLDWLRDDDALLRRNSDSSVLTIEERRLALGQRG</sequence>
<protein>
    <submittedName>
        <fullName evidence="1">Uncharacterized protein</fullName>
    </submittedName>
</protein>
<gene>
    <name evidence="1" type="ORF">QFC19_001691</name>
</gene>
<evidence type="ECO:0000313" key="1">
    <source>
        <dbReference type="EMBL" id="KAJ9110288.1"/>
    </source>
</evidence>
<reference evidence="1" key="1">
    <citation type="submission" date="2023-04" db="EMBL/GenBank/DDBJ databases">
        <title>Draft Genome sequencing of Naganishia species isolated from polar environments using Oxford Nanopore Technology.</title>
        <authorList>
            <person name="Leo P."/>
            <person name="Venkateswaran K."/>
        </authorList>
    </citation>
    <scope>NUCLEOTIDE SEQUENCE</scope>
    <source>
        <strain evidence="1">MNA-CCFEE 5261</strain>
    </source>
</reference>
<dbReference type="EMBL" id="JASBWR010000013">
    <property type="protein sequence ID" value="KAJ9110288.1"/>
    <property type="molecule type" value="Genomic_DNA"/>
</dbReference>
<dbReference type="Proteomes" id="UP001241377">
    <property type="component" value="Unassembled WGS sequence"/>
</dbReference>
<evidence type="ECO:0000313" key="2">
    <source>
        <dbReference type="Proteomes" id="UP001241377"/>
    </source>
</evidence>
<organism evidence="1 2">
    <name type="scientific">Naganishia cerealis</name>
    <dbReference type="NCBI Taxonomy" id="610337"/>
    <lineage>
        <taxon>Eukaryota</taxon>
        <taxon>Fungi</taxon>
        <taxon>Dikarya</taxon>
        <taxon>Basidiomycota</taxon>
        <taxon>Agaricomycotina</taxon>
        <taxon>Tremellomycetes</taxon>
        <taxon>Filobasidiales</taxon>
        <taxon>Filobasidiaceae</taxon>
        <taxon>Naganishia</taxon>
    </lineage>
</organism>
<name>A0ACC2WEW9_9TREE</name>
<accession>A0ACC2WEW9</accession>
<comment type="caution">
    <text evidence="1">The sequence shown here is derived from an EMBL/GenBank/DDBJ whole genome shotgun (WGS) entry which is preliminary data.</text>
</comment>
<proteinExistence type="predicted"/>